<reference evidence="1 2" key="2">
    <citation type="submission" date="2019-09" db="EMBL/GenBank/DDBJ databases">
        <authorList>
            <person name="Jin C."/>
        </authorList>
    </citation>
    <scope>NUCLEOTIDE SEQUENCE [LARGE SCALE GENOMIC DNA]</scope>
    <source>
        <strain evidence="1 2">BN140078</strain>
    </source>
</reference>
<protein>
    <submittedName>
        <fullName evidence="1">Uncharacterized protein</fullName>
    </submittedName>
</protein>
<gene>
    <name evidence="1" type="ORF">F0L74_09695</name>
</gene>
<evidence type="ECO:0000313" key="2">
    <source>
        <dbReference type="Proteomes" id="UP000324611"/>
    </source>
</evidence>
<dbReference type="AlphaFoldDB" id="A0A5B2VU85"/>
<proteinExistence type="predicted"/>
<sequence length="81" mass="9463">MKGCDIGFLFQECKTKDQLIFQIMKMSDEQYNAFRQEIRDLDHQRGELADYRCTDDSEAKGSDLFTLAEVPKGQYCFHEGK</sequence>
<dbReference type="RefSeq" id="WP_149837667.1">
    <property type="nucleotide sequence ID" value="NZ_VUOC01000002.1"/>
</dbReference>
<name>A0A5B2VU85_9BACT</name>
<comment type="caution">
    <text evidence="1">The sequence shown here is derived from an EMBL/GenBank/DDBJ whole genome shotgun (WGS) entry which is preliminary data.</text>
</comment>
<dbReference type="Proteomes" id="UP000324611">
    <property type="component" value="Unassembled WGS sequence"/>
</dbReference>
<accession>A0A5B2VU85</accession>
<keyword evidence="2" id="KW-1185">Reference proteome</keyword>
<dbReference type="EMBL" id="VUOC01000002">
    <property type="protein sequence ID" value="KAA2242791.1"/>
    <property type="molecule type" value="Genomic_DNA"/>
</dbReference>
<evidence type="ECO:0000313" key="1">
    <source>
        <dbReference type="EMBL" id="KAA2242791.1"/>
    </source>
</evidence>
<organism evidence="1 2">
    <name type="scientific">Chitinophaga agrisoli</name>
    <dbReference type="NCBI Taxonomy" id="2607653"/>
    <lineage>
        <taxon>Bacteria</taxon>
        <taxon>Pseudomonadati</taxon>
        <taxon>Bacteroidota</taxon>
        <taxon>Chitinophagia</taxon>
        <taxon>Chitinophagales</taxon>
        <taxon>Chitinophagaceae</taxon>
        <taxon>Chitinophaga</taxon>
    </lineage>
</organism>
<reference evidence="1 2" key="1">
    <citation type="submission" date="2019-09" db="EMBL/GenBank/DDBJ databases">
        <title>Chitinophaga ginsengihumi sp. nov., isolated from soil of ginseng rhizosphere.</title>
        <authorList>
            <person name="Lee J."/>
        </authorList>
    </citation>
    <scope>NUCLEOTIDE SEQUENCE [LARGE SCALE GENOMIC DNA]</scope>
    <source>
        <strain evidence="1 2">BN140078</strain>
    </source>
</reference>